<keyword evidence="2" id="KW-0238">DNA-binding</keyword>
<keyword evidence="5" id="KW-0614">Plasmid</keyword>
<gene>
    <name evidence="5" type="ordered locus">Htur_5287</name>
</gene>
<keyword evidence="6" id="KW-1185">Reference proteome</keyword>
<dbReference type="InterPro" id="IPR050090">
    <property type="entry name" value="Tyrosine_recombinase_XerCD"/>
</dbReference>
<evidence type="ECO:0000256" key="3">
    <source>
        <dbReference type="ARBA" id="ARBA00023172"/>
    </source>
</evidence>
<dbReference type="GeneID" id="8745934"/>
<dbReference type="Gene3D" id="1.10.443.10">
    <property type="entry name" value="Intergrase catalytic core"/>
    <property type="match status" value="1"/>
</dbReference>
<evidence type="ECO:0000256" key="1">
    <source>
        <dbReference type="ARBA" id="ARBA00022908"/>
    </source>
</evidence>
<dbReference type="PANTHER" id="PTHR30349:SF41">
    <property type="entry name" value="INTEGRASE_RECOMBINASE PROTEIN MJ0367-RELATED"/>
    <property type="match status" value="1"/>
</dbReference>
<dbReference type="Proteomes" id="UP000001903">
    <property type="component" value="Plasmid pHTUR06"/>
</dbReference>
<dbReference type="KEGG" id="htu:Htur_5287"/>
<dbReference type="CDD" id="cd00397">
    <property type="entry name" value="DNA_BRE_C"/>
    <property type="match status" value="1"/>
</dbReference>
<evidence type="ECO:0000256" key="2">
    <source>
        <dbReference type="ARBA" id="ARBA00023125"/>
    </source>
</evidence>
<dbReference type="GO" id="GO:0006310">
    <property type="term" value="P:DNA recombination"/>
    <property type="evidence" value="ECO:0007669"/>
    <property type="project" value="UniProtKB-KW"/>
</dbReference>
<sequence>MPADTTDGANPDVHSRTWLKPAQVERMKDACLTEEFPTYLQDRNLAIVSLLYDTGLRASELVSLDTRHLELEDSRLLLPGSIQKGNASSASLELGKWGADSTRDLRRYLRDRWKDTDALFPSRSSDRLSRRSLQRLIGRVAEVADVEPYTEDFEQVDPSHVHPHTLRHSVAYRIIVEEEGRLEDVQMRLRHANRSTTDRIYSHYVVR</sequence>
<keyword evidence="1" id="KW-0229">DNA integration</keyword>
<name>D2S3R7_HALTV</name>
<dbReference type="GO" id="GO:0015074">
    <property type="term" value="P:DNA integration"/>
    <property type="evidence" value="ECO:0007669"/>
    <property type="project" value="UniProtKB-KW"/>
</dbReference>
<feature type="domain" description="Tyr recombinase" evidence="4">
    <location>
        <begin position="14"/>
        <end position="207"/>
    </location>
</feature>
<organism evidence="5 6">
    <name type="scientific">Haloterrigena turkmenica (strain ATCC 51198 / DSM 5511 / JCM 9101 / NCIMB 13204 / VKM B-1734 / 4k)</name>
    <name type="common">Halococcus turkmenicus</name>
    <dbReference type="NCBI Taxonomy" id="543526"/>
    <lineage>
        <taxon>Archaea</taxon>
        <taxon>Methanobacteriati</taxon>
        <taxon>Methanobacteriota</taxon>
        <taxon>Stenosarchaea group</taxon>
        <taxon>Halobacteria</taxon>
        <taxon>Halobacteriales</taxon>
        <taxon>Natrialbaceae</taxon>
        <taxon>Haloterrigena</taxon>
    </lineage>
</organism>
<dbReference type="RefSeq" id="WP_012946253.1">
    <property type="nucleotide sequence ID" value="NC_013749.1"/>
</dbReference>
<dbReference type="HOGENOM" id="CLU_1369563_0_0_2"/>
<protein>
    <submittedName>
        <fullName evidence="5">Integrase family protein</fullName>
    </submittedName>
</protein>
<dbReference type="AlphaFoldDB" id="D2S3R7"/>
<dbReference type="OrthoDB" id="142231at2157"/>
<dbReference type="SUPFAM" id="SSF56349">
    <property type="entry name" value="DNA breaking-rejoining enzymes"/>
    <property type="match status" value="1"/>
</dbReference>
<dbReference type="GO" id="GO:0003677">
    <property type="term" value="F:DNA binding"/>
    <property type="evidence" value="ECO:0007669"/>
    <property type="project" value="UniProtKB-KW"/>
</dbReference>
<dbReference type="PANTHER" id="PTHR30349">
    <property type="entry name" value="PHAGE INTEGRASE-RELATED"/>
    <property type="match status" value="1"/>
</dbReference>
<keyword evidence="3" id="KW-0233">DNA recombination</keyword>
<geneLocation type="plasmid" evidence="5 6">
    <name>pHTUR06</name>
</geneLocation>
<evidence type="ECO:0000259" key="4">
    <source>
        <dbReference type="PROSITE" id="PS51898"/>
    </source>
</evidence>
<dbReference type="InterPro" id="IPR013762">
    <property type="entry name" value="Integrase-like_cat_sf"/>
</dbReference>
<dbReference type="InterPro" id="IPR002104">
    <property type="entry name" value="Integrase_catalytic"/>
</dbReference>
<reference evidence="5 6" key="1">
    <citation type="journal article" date="2010" name="Stand. Genomic Sci.">
        <title>Complete genome sequence of Haloterrigena turkmenica type strain (4k).</title>
        <authorList>
            <person name="Saunders E."/>
            <person name="Tindall B.J."/>
            <person name="Fahnrich R."/>
            <person name="Lapidus A."/>
            <person name="Copeland A."/>
            <person name="Del Rio T.G."/>
            <person name="Lucas S."/>
            <person name="Chen F."/>
            <person name="Tice H."/>
            <person name="Cheng J.F."/>
            <person name="Han C."/>
            <person name="Detter J.C."/>
            <person name="Bruce D."/>
            <person name="Goodwin L."/>
            <person name="Chain P."/>
            <person name="Pitluck S."/>
            <person name="Pati A."/>
            <person name="Ivanova N."/>
            <person name="Mavromatis K."/>
            <person name="Chen A."/>
            <person name="Palaniappan K."/>
            <person name="Land M."/>
            <person name="Hauser L."/>
            <person name="Chang Y.J."/>
            <person name="Jeffries C.D."/>
            <person name="Brettin T."/>
            <person name="Rohde M."/>
            <person name="Goker M."/>
            <person name="Bristow J."/>
            <person name="Eisen J.A."/>
            <person name="Markowitz V."/>
            <person name="Hugenholtz P."/>
            <person name="Klenk H.P."/>
            <person name="Kyrpides N.C."/>
        </authorList>
    </citation>
    <scope>NUCLEOTIDE SEQUENCE [LARGE SCALE GENOMIC DNA]</scope>
    <source>
        <strain evidence="6">ATCC 51198 / DSM 5511 / JCM 9101 / NCIMB 13204 / VKM B-1734 / 4k</strain>
    </source>
</reference>
<accession>D2S3R7</accession>
<dbReference type="Pfam" id="PF00589">
    <property type="entry name" value="Phage_integrase"/>
    <property type="match status" value="1"/>
</dbReference>
<dbReference type="PROSITE" id="PS51898">
    <property type="entry name" value="TYR_RECOMBINASE"/>
    <property type="match status" value="1"/>
</dbReference>
<proteinExistence type="predicted"/>
<evidence type="ECO:0000313" key="5">
    <source>
        <dbReference type="EMBL" id="ADB64014.1"/>
    </source>
</evidence>
<dbReference type="EMBL" id="CP001866">
    <property type="protein sequence ID" value="ADB64014.1"/>
    <property type="molecule type" value="Genomic_DNA"/>
</dbReference>
<evidence type="ECO:0000313" key="6">
    <source>
        <dbReference type="Proteomes" id="UP000001903"/>
    </source>
</evidence>
<dbReference type="InterPro" id="IPR011010">
    <property type="entry name" value="DNA_brk_join_enz"/>
</dbReference>